<dbReference type="SUPFAM" id="SSF69572">
    <property type="entry name" value="Activating enzymes of the ubiquitin-like proteins"/>
    <property type="match status" value="1"/>
</dbReference>
<dbReference type="InterPro" id="IPR000594">
    <property type="entry name" value="ThiF_NAD_FAD-bd"/>
</dbReference>
<evidence type="ECO:0000256" key="1">
    <source>
        <dbReference type="SAM" id="Phobius"/>
    </source>
</evidence>
<dbReference type="GO" id="GO:0061504">
    <property type="term" value="P:cyclic threonylcarbamoyladenosine biosynthetic process"/>
    <property type="evidence" value="ECO:0007669"/>
    <property type="project" value="TreeGrafter"/>
</dbReference>
<evidence type="ECO:0000259" key="2">
    <source>
        <dbReference type="Pfam" id="PF00899"/>
    </source>
</evidence>
<gene>
    <name evidence="3" type="ORF">NQZ67_17360</name>
</gene>
<dbReference type="Pfam" id="PF00899">
    <property type="entry name" value="ThiF"/>
    <property type="match status" value="1"/>
</dbReference>
<evidence type="ECO:0000313" key="4">
    <source>
        <dbReference type="Proteomes" id="UP001141950"/>
    </source>
</evidence>
<dbReference type="PANTHER" id="PTHR43267:SF1">
    <property type="entry name" value="TRNA THREONYLCARBAMOYLADENOSINE DEHYDRATASE"/>
    <property type="match status" value="1"/>
</dbReference>
<sequence>MMNPALKSYCRQVMSRDLDVIRFKMERTTLEIDDPDGSIYAFIQLLDGSRGVEEIARERQLTLREVEEGLSMLDRYRLLTCGTADPSGLTEREKLRYKNNFTYFSLYESLAESRFDFQKRLKEATVAVVGLGGGSVIAAWLAAMGVGRIIGVDFDRVELNNLNRQFFYTEDDVGEYKTIALQRRLLALNRDVRVEVHERRIDSARSLSDIVEQADLVVGAIDTPPLLGSRFVNSACLSRRVPSYYLSIGNRLGFYFRVLPYESGCTDCRVMHIMRNDPSAAERIRRQVSGAAADADAGNPGFAPNVAMMTALVAADIAKQLTGYASLPDMAFGIVPFHDMDISRSLIPRYPDCPSCGTASSDSRAVEPVSMEQLLDAAEAVSTGTRDRETPS</sequence>
<reference evidence="3" key="1">
    <citation type="submission" date="2022-08" db="EMBL/GenBank/DDBJ databases">
        <title>The genomic sequence of strain Paenibacillus sp. SCIV0701.</title>
        <authorList>
            <person name="Zhao H."/>
        </authorList>
    </citation>
    <scope>NUCLEOTIDE SEQUENCE</scope>
    <source>
        <strain evidence="3">SCIV0701</strain>
    </source>
</reference>
<proteinExistence type="predicted"/>
<keyword evidence="1" id="KW-0472">Membrane</keyword>
<dbReference type="InterPro" id="IPR045886">
    <property type="entry name" value="ThiF/MoeB/HesA"/>
</dbReference>
<dbReference type="GO" id="GO:0008641">
    <property type="term" value="F:ubiquitin-like modifier activating enzyme activity"/>
    <property type="evidence" value="ECO:0007669"/>
    <property type="project" value="InterPro"/>
</dbReference>
<feature type="transmembrane region" description="Helical" evidence="1">
    <location>
        <begin position="124"/>
        <end position="146"/>
    </location>
</feature>
<keyword evidence="3" id="KW-0548">Nucleotidyltransferase</keyword>
<protein>
    <submittedName>
        <fullName evidence="3">ThiF family adenylyltransferase</fullName>
    </submittedName>
</protein>
<dbReference type="Proteomes" id="UP001141950">
    <property type="component" value="Unassembled WGS sequence"/>
</dbReference>
<accession>A0A9X2SA29</accession>
<dbReference type="GO" id="GO:0016779">
    <property type="term" value="F:nucleotidyltransferase activity"/>
    <property type="evidence" value="ECO:0007669"/>
    <property type="project" value="UniProtKB-KW"/>
</dbReference>
<comment type="caution">
    <text evidence="3">The sequence shown here is derived from an EMBL/GenBank/DDBJ whole genome shotgun (WGS) entry which is preliminary data.</text>
</comment>
<keyword evidence="1" id="KW-0812">Transmembrane</keyword>
<dbReference type="AlphaFoldDB" id="A0A9X2SA29"/>
<dbReference type="InterPro" id="IPR035985">
    <property type="entry name" value="Ubiquitin-activating_enz"/>
</dbReference>
<evidence type="ECO:0000313" key="3">
    <source>
        <dbReference type="EMBL" id="MCR2805655.1"/>
    </source>
</evidence>
<dbReference type="GO" id="GO:0061503">
    <property type="term" value="F:tRNA threonylcarbamoyladenosine dehydratase"/>
    <property type="evidence" value="ECO:0007669"/>
    <property type="project" value="TreeGrafter"/>
</dbReference>
<keyword evidence="1" id="KW-1133">Transmembrane helix</keyword>
<keyword evidence="4" id="KW-1185">Reference proteome</keyword>
<dbReference type="Gene3D" id="3.40.50.720">
    <property type="entry name" value="NAD(P)-binding Rossmann-like Domain"/>
    <property type="match status" value="1"/>
</dbReference>
<feature type="domain" description="THIF-type NAD/FAD binding fold" evidence="2">
    <location>
        <begin position="113"/>
        <end position="326"/>
    </location>
</feature>
<dbReference type="PANTHER" id="PTHR43267">
    <property type="entry name" value="TRNA THREONYLCARBAMOYLADENOSINE DEHYDRATASE"/>
    <property type="match status" value="1"/>
</dbReference>
<dbReference type="RefSeq" id="WP_257448354.1">
    <property type="nucleotide sequence ID" value="NZ_JANIPJ010000012.1"/>
</dbReference>
<name>A0A9X2SA29_9BACL</name>
<organism evidence="3 4">
    <name type="scientific">Paenibacillus soyae</name>
    <dbReference type="NCBI Taxonomy" id="2969249"/>
    <lineage>
        <taxon>Bacteria</taxon>
        <taxon>Bacillati</taxon>
        <taxon>Bacillota</taxon>
        <taxon>Bacilli</taxon>
        <taxon>Bacillales</taxon>
        <taxon>Paenibacillaceae</taxon>
        <taxon>Paenibacillus</taxon>
    </lineage>
</organism>
<keyword evidence="3" id="KW-0808">Transferase</keyword>
<dbReference type="EMBL" id="JANIPJ010000012">
    <property type="protein sequence ID" value="MCR2805655.1"/>
    <property type="molecule type" value="Genomic_DNA"/>
</dbReference>